<keyword evidence="2" id="KW-1185">Reference proteome</keyword>
<organism evidence="1 2">
    <name type="scientific">Naganishia adeliensis</name>
    <dbReference type="NCBI Taxonomy" id="92952"/>
    <lineage>
        <taxon>Eukaryota</taxon>
        <taxon>Fungi</taxon>
        <taxon>Dikarya</taxon>
        <taxon>Basidiomycota</taxon>
        <taxon>Agaricomycotina</taxon>
        <taxon>Tremellomycetes</taxon>
        <taxon>Filobasidiales</taxon>
        <taxon>Filobasidiaceae</taxon>
        <taxon>Naganishia</taxon>
    </lineage>
</organism>
<sequence length="511" mass="57451">MSRFLSRSRQPNHDVQLDGSYSDEEAGPVDNAKRERKFVRKLDAILVTWAFFAYLAQASSTTCPPNAIPLPQLKLNNNELNFLDIYYRIGYAVFLLPCQVILTKVKPNWWLPSNEMAWGLMTALMAAAKSVKMMYALRFFIGVFEASSYPGIISVLCNWYTPREVAARIVIFSASYPASAMFVSAMQASLTKTLDGSSGLAGWRWLFIFNAIMTFIVAAAGYLMVPDAPGTTKIFWMSEEDNQIALRRMQRAERLPSTNYSWHFVKKIFKNPITYVFVLSYATWSWSQDSNGWFVLFLKAVKKADGTKRFNVAEINAISIPAYALMLLAMLLFAYVHAKTGWHTVWIVAQETTLLIGVIILTIWPPAFATKMVAFFLLFCSNAVGPILIGWMSEHFRTPEERGIVIGLAVTFVFPMSAWMSIVFYPAKHAPIYPIGYKAPIGFSLACIALTLLFRWLSIRDHRNKVVQSEDESMSGEEYGVGQEEKAMDVDSKSATAGLPELGNVEASKRS</sequence>
<evidence type="ECO:0000313" key="2">
    <source>
        <dbReference type="Proteomes" id="UP001230649"/>
    </source>
</evidence>
<evidence type="ECO:0000313" key="1">
    <source>
        <dbReference type="EMBL" id="KAJ9091483.1"/>
    </source>
</evidence>
<gene>
    <name evidence="1" type="ORF">QFC20_007623</name>
</gene>
<dbReference type="Proteomes" id="UP001230649">
    <property type="component" value="Unassembled WGS sequence"/>
</dbReference>
<accession>A0ACC2UXB1</accession>
<dbReference type="EMBL" id="JASBWS010000200">
    <property type="protein sequence ID" value="KAJ9091483.1"/>
    <property type="molecule type" value="Genomic_DNA"/>
</dbReference>
<protein>
    <submittedName>
        <fullName evidence="1">Uncharacterized protein</fullName>
    </submittedName>
</protein>
<reference evidence="1" key="1">
    <citation type="submission" date="2023-04" db="EMBL/GenBank/DDBJ databases">
        <title>Draft Genome sequencing of Naganishia species isolated from polar environments using Oxford Nanopore Technology.</title>
        <authorList>
            <person name="Leo P."/>
            <person name="Venkateswaran K."/>
        </authorList>
    </citation>
    <scope>NUCLEOTIDE SEQUENCE</scope>
    <source>
        <strain evidence="1">MNA-CCFEE 5262</strain>
    </source>
</reference>
<comment type="caution">
    <text evidence="1">The sequence shown here is derived from an EMBL/GenBank/DDBJ whole genome shotgun (WGS) entry which is preliminary data.</text>
</comment>
<name>A0ACC2UXB1_9TREE</name>
<proteinExistence type="predicted"/>